<proteinExistence type="inferred from homology"/>
<gene>
    <name evidence="3" type="ORF">PIGHUM_00808</name>
</gene>
<dbReference type="AlphaFoldDB" id="A0A3P4AZ42"/>
<dbReference type="Proteomes" id="UP000277294">
    <property type="component" value="Unassembled WGS sequence"/>
</dbReference>
<sequence>MRNHITGEHRARPRVLHLCRRVFLAAGLAATAFGVQAQAYPDRPIKLIVPFSPGGSTDLIGRVVASALADEIGQPVVVDNKGGAGSILGTDLGAKAAPNGYTLVITNGAAITTGPLLGQKIPYDPYGDFAHIMLLGTFPNGLIVRASHPAKDFKEFVEQARKAGGKYNYGSAGVGSAGFLTGELLKQKAHIDMTHVPYKGTGPAMNDLLGGQLDAIFNNMSVASAQVKAGTARILAVSGPKRLPAFPDVPTMDEVVPGTVGEVWFGVSAPAGTPQPVIDRLQAALGKVMANADARGKLTDLGLTPVGAPQAEFVKFLHDEEKKWTPIIKGANIKLD</sequence>
<feature type="chain" id="PRO_5018028462" evidence="2">
    <location>
        <begin position="38"/>
        <end position="336"/>
    </location>
</feature>
<dbReference type="Gene3D" id="3.40.190.150">
    <property type="entry name" value="Bordetella uptake gene, domain 1"/>
    <property type="match status" value="1"/>
</dbReference>
<name>A0A3P4AZ42_9BURK</name>
<evidence type="ECO:0000256" key="2">
    <source>
        <dbReference type="SAM" id="SignalP"/>
    </source>
</evidence>
<dbReference type="PIRSF" id="PIRSF017082">
    <property type="entry name" value="YflP"/>
    <property type="match status" value="1"/>
</dbReference>
<dbReference type="RefSeq" id="WP_124077980.1">
    <property type="nucleotide sequence ID" value="NZ_UWPJ01000008.1"/>
</dbReference>
<dbReference type="InterPro" id="IPR042100">
    <property type="entry name" value="Bug_dom1"/>
</dbReference>
<evidence type="ECO:0000313" key="4">
    <source>
        <dbReference type="Proteomes" id="UP000277294"/>
    </source>
</evidence>
<comment type="similarity">
    <text evidence="1">Belongs to the UPF0065 (bug) family.</text>
</comment>
<dbReference type="PANTHER" id="PTHR42928">
    <property type="entry name" value="TRICARBOXYLATE-BINDING PROTEIN"/>
    <property type="match status" value="1"/>
</dbReference>
<dbReference type="InterPro" id="IPR005064">
    <property type="entry name" value="BUG"/>
</dbReference>
<dbReference type="SUPFAM" id="SSF53850">
    <property type="entry name" value="Periplasmic binding protein-like II"/>
    <property type="match status" value="1"/>
</dbReference>
<accession>A0A3P4AZ42</accession>
<keyword evidence="4" id="KW-1185">Reference proteome</keyword>
<keyword evidence="3" id="KW-0675">Receptor</keyword>
<dbReference type="CDD" id="cd07012">
    <property type="entry name" value="PBP2_Bug_TTT"/>
    <property type="match status" value="1"/>
</dbReference>
<reference evidence="3 4" key="1">
    <citation type="submission" date="2018-10" db="EMBL/GenBank/DDBJ databases">
        <authorList>
            <person name="Criscuolo A."/>
        </authorList>
    </citation>
    <scope>NUCLEOTIDE SEQUENCE [LARGE SCALE GENOMIC DNA]</scope>
    <source>
        <strain evidence="3">DnA1</strain>
    </source>
</reference>
<organism evidence="3 4">
    <name type="scientific">Pigmentiphaga humi</name>
    <dbReference type="NCBI Taxonomy" id="2478468"/>
    <lineage>
        <taxon>Bacteria</taxon>
        <taxon>Pseudomonadati</taxon>
        <taxon>Pseudomonadota</taxon>
        <taxon>Betaproteobacteria</taxon>
        <taxon>Burkholderiales</taxon>
        <taxon>Alcaligenaceae</taxon>
        <taxon>Pigmentiphaga</taxon>
    </lineage>
</organism>
<dbReference type="EMBL" id="UWPJ01000008">
    <property type="protein sequence ID" value="VCU68750.1"/>
    <property type="molecule type" value="Genomic_DNA"/>
</dbReference>
<dbReference type="Gene3D" id="3.40.190.10">
    <property type="entry name" value="Periplasmic binding protein-like II"/>
    <property type="match status" value="1"/>
</dbReference>
<dbReference type="Pfam" id="PF03401">
    <property type="entry name" value="TctC"/>
    <property type="match status" value="1"/>
</dbReference>
<dbReference type="PANTHER" id="PTHR42928:SF5">
    <property type="entry name" value="BLR1237 PROTEIN"/>
    <property type="match status" value="1"/>
</dbReference>
<protein>
    <submittedName>
        <fullName evidence="3">Tripartite tricarboxylate transporter family receptor</fullName>
    </submittedName>
</protein>
<dbReference type="OrthoDB" id="8889864at2"/>
<evidence type="ECO:0000256" key="1">
    <source>
        <dbReference type="ARBA" id="ARBA00006987"/>
    </source>
</evidence>
<keyword evidence="2" id="KW-0732">Signal</keyword>
<evidence type="ECO:0000313" key="3">
    <source>
        <dbReference type="EMBL" id="VCU68750.1"/>
    </source>
</evidence>
<feature type="signal peptide" evidence="2">
    <location>
        <begin position="1"/>
        <end position="37"/>
    </location>
</feature>